<dbReference type="Pfam" id="PF01053">
    <property type="entry name" value="Cys_Met_Meta_PP"/>
    <property type="match status" value="1"/>
</dbReference>
<evidence type="ECO:0000256" key="4">
    <source>
        <dbReference type="ARBA" id="ARBA00023194"/>
    </source>
</evidence>
<keyword evidence="4" id="KW-0045">Antibiotic biosynthesis</keyword>
<comment type="catalytic activity">
    <reaction evidence="8">
        <text>L-methionine + H2O = methanethiol + 2-oxobutanoate + NH4(+)</text>
        <dbReference type="Rhea" id="RHEA:23800"/>
        <dbReference type="ChEBI" id="CHEBI:15377"/>
        <dbReference type="ChEBI" id="CHEBI:16007"/>
        <dbReference type="ChEBI" id="CHEBI:16763"/>
        <dbReference type="ChEBI" id="CHEBI:28938"/>
        <dbReference type="ChEBI" id="CHEBI:57844"/>
        <dbReference type="EC" id="4.4.1.11"/>
    </reaction>
    <physiologicalReaction direction="left-to-right" evidence="8">
        <dbReference type="Rhea" id="RHEA:23801"/>
    </physiologicalReaction>
</comment>
<keyword evidence="3 9" id="KW-0663">Pyridoxal phosphate</keyword>
<dbReference type="PANTHER" id="PTHR11808:SF85">
    <property type="entry name" value="CYSTATHIONINE GAMMA-LYASE-RELATED"/>
    <property type="match status" value="1"/>
</dbReference>
<dbReference type="SUPFAM" id="SSF53383">
    <property type="entry name" value="PLP-dependent transferases"/>
    <property type="match status" value="1"/>
</dbReference>
<reference evidence="12" key="1">
    <citation type="submission" date="2016-10" db="EMBL/GenBank/DDBJ databases">
        <authorList>
            <person name="Varghese N."/>
            <person name="Submissions S."/>
        </authorList>
    </citation>
    <scope>NUCLEOTIDE SEQUENCE [LARGE SCALE GENOMIC DNA]</scope>
    <source>
        <strain evidence="12">CGMCC 4.5579</strain>
    </source>
</reference>
<comment type="similarity">
    <text evidence="2 10">Belongs to the trans-sulfuration enzymes family.</text>
</comment>
<dbReference type="PANTHER" id="PTHR11808">
    <property type="entry name" value="TRANS-SULFURATION ENZYME FAMILY MEMBER"/>
    <property type="match status" value="1"/>
</dbReference>
<dbReference type="InterPro" id="IPR054542">
    <property type="entry name" value="Cys_met_metab_PP"/>
</dbReference>
<dbReference type="Gene3D" id="3.90.1150.10">
    <property type="entry name" value="Aspartate Aminotransferase, domain 1"/>
    <property type="match status" value="1"/>
</dbReference>
<protein>
    <recommendedName>
        <fullName evidence="5">homocysteine desulfhydrase</fullName>
        <ecNumber evidence="5">4.4.1.2</ecNumber>
    </recommendedName>
    <alternativeName>
        <fullName evidence="6">Homocysteine desulfhydrase</fullName>
    </alternativeName>
</protein>
<dbReference type="Proteomes" id="UP000198727">
    <property type="component" value="Unassembled WGS sequence"/>
</dbReference>
<evidence type="ECO:0000256" key="8">
    <source>
        <dbReference type="ARBA" id="ARBA00052699"/>
    </source>
</evidence>
<dbReference type="RefSeq" id="WP_092532484.1">
    <property type="nucleotide sequence ID" value="NZ_FOWW01000007.1"/>
</dbReference>
<dbReference type="GO" id="GO:0019346">
    <property type="term" value="P:transsulfuration"/>
    <property type="evidence" value="ECO:0007669"/>
    <property type="project" value="InterPro"/>
</dbReference>
<keyword evidence="11" id="KW-0456">Lyase</keyword>
<dbReference type="Gene3D" id="3.40.640.10">
    <property type="entry name" value="Type I PLP-dependent aspartate aminotransferase-like (Major domain)"/>
    <property type="match status" value="1"/>
</dbReference>
<dbReference type="InterPro" id="IPR015422">
    <property type="entry name" value="PyrdxlP-dep_Trfase_small"/>
</dbReference>
<feature type="modified residue" description="N6-(pyridoxal phosphate)lysine" evidence="9">
    <location>
        <position position="206"/>
    </location>
</feature>
<sequence length="393" mass="40612">MSHHPETRAVRPPVVAPVEGQPVSVPIHQNATFAFDGPADVAAAMAGPDGAFAYSGYTNPTVRALELAMADLEDGAAALATASGMAAMNSVLRGLLRHGDHVIAQRQLFGGTVGALADLAGRWGVEVTYVGTDDPAELRAALRPESRVLVLETIANPTGHVPDLPGLLAAAREAGLVSIVDNTFATPLLCRPIEHGADVVVHSATKYLGGHHDVVGGIAAFADRERYVAAWNQAVTLGTVADPFGAWLVLRGLKTLPLRVRRQCDNALTLARRLVGHPAVAAVHQPGLPDHPSHARAGRLLAGYGGIVAVDLAGGSAAVEKFLGALRLVLNAGSLGGTETVVSHPATTSHRHLDPEARRAAGVGPGLVRFAFGLEHPDDLVADVEQALSVAAG</sequence>
<evidence type="ECO:0000256" key="7">
    <source>
        <dbReference type="ARBA" id="ARBA00048780"/>
    </source>
</evidence>
<organism evidence="11 12">
    <name type="scientific">Amycolatopsis arida</name>
    <dbReference type="NCBI Taxonomy" id="587909"/>
    <lineage>
        <taxon>Bacteria</taxon>
        <taxon>Bacillati</taxon>
        <taxon>Actinomycetota</taxon>
        <taxon>Actinomycetes</taxon>
        <taxon>Pseudonocardiales</taxon>
        <taxon>Pseudonocardiaceae</taxon>
        <taxon>Amycolatopsis</taxon>
    </lineage>
</organism>
<dbReference type="GO" id="GO:0018826">
    <property type="term" value="F:methionine gamma-lyase activity"/>
    <property type="evidence" value="ECO:0007669"/>
    <property type="project" value="UniProtKB-EC"/>
</dbReference>
<dbReference type="InterPro" id="IPR015421">
    <property type="entry name" value="PyrdxlP-dep_Trfase_major"/>
</dbReference>
<evidence type="ECO:0000256" key="3">
    <source>
        <dbReference type="ARBA" id="ARBA00022898"/>
    </source>
</evidence>
<dbReference type="AlphaFoldDB" id="A0A1I5YER9"/>
<dbReference type="OrthoDB" id="9805790at2"/>
<dbReference type="GO" id="GO:0017000">
    <property type="term" value="P:antibiotic biosynthetic process"/>
    <property type="evidence" value="ECO:0007669"/>
    <property type="project" value="UniProtKB-KW"/>
</dbReference>
<dbReference type="EC" id="4.4.1.2" evidence="5"/>
<dbReference type="PROSITE" id="PS00868">
    <property type="entry name" value="CYS_MET_METAB_PP"/>
    <property type="match status" value="1"/>
</dbReference>
<accession>A0A1I5YER9</accession>
<evidence type="ECO:0000313" key="11">
    <source>
        <dbReference type="EMBL" id="SFQ42711.1"/>
    </source>
</evidence>
<dbReference type="STRING" id="587909.SAMN05421810_107107"/>
<evidence type="ECO:0000256" key="2">
    <source>
        <dbReference type="ARBA" id="ARBA00009077"/>
    </source>
</evidence>
<evidence type="ECO:0000256" key="1">
    <source>
        <dbReference type="ARBA" id="ARBA00001933"/>
    </source>
</evidence>
<dbReference type="CDD" id="cd00614">
    <property type="entry name" value="CGS_like"/>
    <property type="match status" value="1"/>
</dbReference>
<dbReference type="GO" id="GO:0005737">
    <property type="term" value="C:cytoplasm"/>
    <property type="evidence" value="ECO:0007669"/>
    <property type="project" value="TreeGrafter"/>
</dbReference>
<gene>
    <name evidence="11" type="ORF">SAMN05421810_107107</name>
</gene>
<dbReference type="GO" id="GO:0019343">
    <property type="term" value="P:cysteine biosynthetic process via cystathionine"/>
    <property type="evidence" value="ECO:0007669"/>
    <property type="project" value="TreeGrafter"/>
</dbReference>
<evidence type="ECO:0000256" key="10">
    <source>
        <dbReference type="RuleBase" id="RU362118"/>
    </source>
</evidence>
<dbReference type="GO" id="GO:0047982">
    <property type="term" value="F:homocysteine desulfhydrase activity"/>
    <property type="evidence" value="ECO:0007669"/>
    <property type="project" value="UniProtKB-EC"/>
</dbReference>
<evidence type="ECO:0000256" key="5">
    <source>
        <dbReference type="ARBA" id="ARBA00047175"/>
    </source>
</evidence>
<dbReference type="InterPro" id="IPR000277">
    <property type="entry name" value="Cys/Met-Metab_PyrdxlP-dep_enz"/>
</dbReference>
<name>A0A1I5YER9_9PSEU</name>
<evidence type="ECO:0000256" key="6">
    <source>
        <dbReference type="ARBA" id="ARBA00047199"/>
    </source>
</evidence>
<dbReference type="FunFam" id="3.40.640.10:FF:000046">
    <property type="entry name" value="Cystathionine gamma-lyase"/>
    <property type="match status" value="1"/>
</dbReference>
<comment type="cofactor">
    <cofactor evidence="1 10">
        <name>pyridoxal 5'-phosphate</name>
        <dbReference type="ChEBI" id="CHEBI:597326"/>
    </cofactor>
</comment>
<comment type="catalytic activity">
    <reaction evidence="7">
        <text>L-homocysteine + H2O = 2-oxobutanoate + hydrogen sulfide + NH4(+) + H(+)</text>
        <dbReference type="Rhea" id="RHEA:14501"/>
        <dbReference type="ChEBI" id="CHEBI:15377"/>
        <dbReference type="ChEBI" id="CHEBI:15378"/>
        <dbReference type="ChEBI" id="CHEBI:16763"/>
        <dbReference type="ChEBI" id="CHEBI:28938"/>
        <dbReference type="ChEBI" id="CHEBI:29919"/>
        <dbReference type="ChEBI" id="CHEBI:58199"/>
        <dbReference type="EC" id="4.4.1.2"/>
    </reaction>
    <physiologicalReaction direction="left-to-right" evidence="7">
        <dbReference type="Rhea" id="RHEA:14502"/>
    </physiologicalReaction>
</comment>
<dbReference type="InterPro" id="IPR015424">
    <property type="entry name" value="PyrdxlP-dep_Trfase"/>
</dbReference>
<keyword evidence="12" id="KW-1185">Reference proteome</keyword>
<evidence type="ECO:0000256" key="9">
    <source>
        <dbReference type="PIRSR" id="PIRSR001434-2"/>
    </source>
</evidence>
<dbReference type="GO" id="GO:0030170">
    <property type="term" value="F:pyridoxal phosphate binding"/>
    <property type="evidence" value="ECO:0007669"/>
    <property type="project" value="InterPro"/>
</dbReference>
<dbReference type="EMBL" id="FOWW01000007">
    <property type="protein sequence ID" value="SFQ42711.1"/>
    <property type="molecule type" value="Genomic_DNA"/>
</dbReference>
<dbReference type="PIRSF" id="PIRSF001434">
    <property type="entry name" value="CGS"/>
    <property type="match status" value="1"/>
</dbReference>
<dbReference type="GO" id="GO:0004123">
    <property type="term" value="F:cystathionine gamma-lyase activity"/>
    <property type="evidence" value="ECO:0007669"/>
    <property type="project" value="TreeGrafter"/>
</dbReference>
<evidence type="ECO:0000313" key="12">
    <source>
        <dbReference type="Proteomes" id="UP000198727"/>
    </source>
</evidence>
<proteinExistence type="inferred from homology"/>